<dbReference type="AlphaFoldDB" id="A0A0H3ZMU9"/>
<proteinExistence type="predicted"/>
<dbReference type="EMBL" id="KP795538">
    <property type="protein sequence ID" value="AKN37505.1"/>
    <property type="molecule type" value="Genomic_DNA"/>
</dbReference>
<organism evidence="1">
    <name type="scientific">Vibrio splendidus</name>
    <dbReference type="NCBI Taxonomy" id="29497"/>
    <lineage>
        <taxon>Bacteria</taxon>
        <taxon>Pseudomonadati</taxon>
        <taxon>Pseudomonadota</taxon>
        <taxon>Gammaproteobacteria</taxon>
        <taxon>Vibrionales</taxon>
        <taxon>Vibrionaceae</taxon>
        <taxon>Vibrio</taxon>
    </lineage>
</organism>
<accession>A0A0H3ZMU9</accession>
<sequence>MRKVPRVKLQVYEASGQKRVKLKTLIHLTDIRKSILKP</sequence>
<protein>
    <submittedName>
        <fullName evidence="1">Uncharacterized protein</fullName>
    </submittedName>
</protein>
<reference evidence="1" key="1">
    <citation type="journal article" date="2015" name="MBio">
        <title>Eco-Evolutionary Dynamics of Episomes among Ecologically Cohesive Bacterial Populations.</title>
        <authorList>
            <person name="Xue H."/>
            <person name="Cordero O.X."/>
            <person name="Camas F.M."/>
            <person name="Trimble W."/>
            <person name="Meyer F."/>
            <person name="Guglielmini J."/>
            <person name="Rocha E.P."/>
            <person name="Polz M.F."/>
        </authorList>
    </citation>
    <scope>NUCLEOTIDE SEQUENCE</scope>
    <source>
        <strain evidence="1">5S_214</strain>
    </source>
</reference>
<evidence type="ECO:0000313" key="1">
    <source>
        <dbReference type="EMBL" id="AKN37505.1"/>
    </source>
</evidence>
<name>A0A0H3ZMU9_VIBSP</name>